<evidence type="ECO:0000256" key="8">
    <source>
        <dbReference type="ARBA" id="ARBA00022741"/>
    </source>
</evidence>
<name>A0AAQ3MCY7_9PEZI</name>
<comment type="similarity">
    <text evidence="2 16">Belongs to the eukaryotic GTase family.</text>
</comment>
<evidence type="ECO:0000256" key="5">
    <source>
        <dbReference type="ARBA" id="ARBA00022664"/>
    </source>
</evidence>
<accession>A0AAQ3MCY7</accession>
<dbReference type="AlphaFoldDB" id="A0AAQ3MCY7"/>
<reference evidence="21 22" key="1">
    <citation type="submission" date="2023-11" db="EMBL/GenBank/DDBJ databases">
        <title>An acidophilic fungus is an integral part of prey digestion in a carnivorous sundew plant.</title>
        <authorList>
            <person name="Tsai I.J."/>
        </authorList>
    </citation>
    <scope>NUCLEOTIDE SEQUENCE [LARGE SCALE GENOMIC DNA]</scope>
    <source>
        <strain evidence="21">169a</strain>
    </source>
</reference>
<comment type="subcellular location">
    <subcellularLocation>
        <location evidence="1 16">Nucleus</location>
    </subcellularLocation>
</comment>
<evidence type="ECO:0000256" key="9">
    <source>
        <dbReference type="ARBA" id="ARBA00023042"/>
    </source>
</evidence>
<feature type="region of interest" description="Disordered" evidence="18">
    <location>
        <begin position="374"/>
        <end position="424"/>
    </location>
</feature>
<evidence type="ECO:0000256" key="3">
    <source>
        <dbReference type="ARBA" id="ARBA00012475"/>
    </source>
</evidence>
<dbReference type="InterPro" id="IPR013846">
    <property type="entry name" value="mRNA_cap_enzyme_C"/>
</dbReference>
<evidence type="ECO:0000256" key="11">
    <source>
        <dbReference type="ARBA" id="ARBA00023242"/>
    </source>
</evidence>
<dbReference type="GO" id="GO:0031533">
    <property type="term" value="C:mRNA capping enzyme complex"/>
    <property type="evidence" value="ECO:0007669"/>
    <property type="project" value="InterPro"/>
</dbReference>
<proteinExistence type="inferred from homology"/>
<evidence type="ECO:0000259" key="19">
    <source>
        <dbReference type="Pfam" id="PF01331"/>
    </source>
</evidence>
<evidence type="ECO:0000256" key="16">
    <source>
        <dbReference type="PIRNR" id="PIRNR036959"/>
    </source>
</evidence>
<evidence type="ECO:0000256" key="1">
    <source>
        <dbReference type="ARBA" id="ARBA00004123"/>
    </source>
</evidence>
<dbReference type="Pfam" id="PF03919">
    <property type="entry name" value="mRNA_cap_C"/>
    <property type="match status" value="1"/>
</dbReference>
<evidence type="ECO:0000256" key="15">
    <source>
        <dbReference type="ARBA" id="ARBA00047082"/>
    </source>
</evidence>
<dbReference type="EMBL" id="CP138588">
    <property type="protein sequence ID" value="WPH03032.1"/>
    <property type="molecule type" value="Genomic_DNA"/>
</dbReference>
<evidence type="ECO:0000256" key="12">
    <source>
        <dbReference type="ARBA" id="ARBA00029909"/>
    </source>
</evidence>
<keyword evidence="10 16" id="KW-0342">GTP-binding</keyword>
<organism evidence="21 22">
    <name type="scientific">Acrodontium crateriforme</name>
    <dbReference type="NCBI Taxonomy" id="150365"/>
    <lineage>
        <taxon>Eukaryota</taxon>
        <taxon>Fungi</taxon>
        <taxon>Dikarya</taxon>
        <taxon>Ascomycota</taxon>
        <taxon>Pezizomycotina</taxon>
        <taxon>Dothideomycetes</taxon>
        <taxon>Dothideomycetidae</taxon>
        <taxon>Mycosphaerellales</taxon>
        <taxon>Teratosphaeriaceae</taxon>
        <taxon>Acrodontium</taxon>
    </lineage>
</organism>
<dbReference type="InterPro" id="IPR012340">
    <property type="entry name" value="NA-bd_OB-fold"/>
</dbReference>
<keyword evidence="7 16" id="KW-0548">Nucleotidyltransferase</keyword>
<dbReference type="Gene3D" id="3.30.470.30">
    <property type="entry name" value="DNA ligase/mRNA capping enzyme"/>
    <property type="match status" value="1"/>
</dbReference>
<dbReference type="Gene3D" id="2.40.50.140">
    <property type="entry name" value="Nucleic acid-binding proteins"/>
    <property type="match status" value="1"/>
</dbReference>
<evidence type="ECO:0000256" key="13">
    <source>
        <dbReference type="ARBA" id="ARBA00030702"/>
    </source>
</evidence>
<evidence type="ECO:0000256" key="4">
    <source>
        <dbReference type="ARBA" id="ARBA00019171"/>
    </source>
</evidence>
<dbReference type="Proteomes" id="UP001303373">
    <property type="component" value="Chromosome 9"/>
</dbReference>
<feature type="domain" description="mRNA capping enzyme C-terminal" evidence="20">
    <location>
        <begin position="246"/>
        <end position="370"/>
    </location>
</feature>
<evidence type="ECO:0000256" key="2">
    <source>
        <dbReference type="ARBA" id="ARBA00010237"/>
    </source>
</evidence>
<evidence type="ECO:0000256" key="7">
    <source>
        <dbReference type="ARBA" id="ARBA00022695"/>
    </source>
</evidence>
<keyword evidence="8 16" id="KW-0547">Nucleotide-binding</keyword>
<dbReference type="GO" id="GO:0005525">
    <property type="term" value="F:GTP binding"/>
    <property type="evidence" value="ECO:0007669"/>
    <property type="project" value="UniProtKB-KW"/>
</dbReference>
<dbReference type="InterPro" id="IPR001339">
    <property type="entry name" value="mRNA_cap_enzyme_adenylation"/>
</dbReference>
<dbReference type="InterPro" id="IPR017075">
    <property type="entry name" value="mRNA_cap_enzyme_alpha"/>
</dbReference>
<keyword evidence="9 16" id="KW-0506">mRNA capping</keyword>
<dbReference type="Pfam" id="PF01331">
    <property type="entry name" value="mRNA_cap_enzyme"/>
    <property type="match status" value="1"/>
</dbReference>
<dbReference type="PANTHER" id="PTHR10367:SF17">
    <property type="entry name" value="MRNA-CAPPING ENZYME"/>
    <property type="match status" value="1"/>
</dbReference>
<dbReference type="PIRSF" id="PIRSF036959">
    <property type="entry name" value="mRNA_cap_alpha"/>
    <property type="match status" value="1"/>
</dbReference>
<dbReference type="CDD" id="cd07895">
    <property type="entry name" value="Adenylation_mRNA_capping"/>
    <property type="match status" value="1"/>
</dbReference>
<evidence type="ECO:0000313" key="21">
    <source>
        <dbReference type="EMBL" id="WPH03032.1"/>
    </source>
</evidence>
<comment type="subunit">
    <text evidence="15">Heterodimer. The mRNA-capping enzyme is composed of two separate chains alpha and beta, respectively a mRNA guanylyltransferase and an mRNA 5'-triphosphate monophosphatase.</text>
</comment>
<dbReference type="GO" id="GO:0004484">
    <property type="term" value="F:mRNA guanylyltransferase activity"/>
    <property type="evidence" value="ECO:0007669"/>
    <property type="project" value="UniProtKB-EC"/>
</dbReference>
<feature type="active site" description="N6-GMP-lysine intermediate" evidence="17">
    <location>
        <position position="63"/>
    </location>
</feature>
<gene>
    <name evidence="21" type="ORF">R9X50_00590600</name>
</gene>
<dbReference type="PANTHER" id="PTHR10367">
    <property type="entry name" value="MRNA-CAPPING ENZYME"/>
    <property type="match status" value="1"/>
</dbReference>
<sequence length="424" mass="48402">MGSSIDLTKLGQKLSWEDADFYRNSVSDLLQRPNKAFPGAQPVSFARRHLIELTREDYFLCEKTDGIRCLLYCTQHFAGPGQPPTEIYFLIDRKNDYYGIEPGYLHLPRPNADVTSFHPNTILDGEIVKDRFPNGTEQITYLIFDCLAMDGQSVMNRPFDIRIGKINELIYKPWKAFAKDWPDEVKVQPFQIALKKMELPYACDAMFREFIPKLTHGNDGLIFTCLSTPYLPGTDEHILKWKPPHENTIDFRLHIADFPMLEDEDGPYEDYDACPQMDLYVNHGGNRGYQVFAALHVTAAEWNGFKSLGQQLDGRVIECYRDASTGNWRPKMEDNGTPRFRDDKKDANHISTVNSVLESIEDAVSEQDLIAQKDAIRGPYKQRAAEKMARKAAAARRPPPGPPQAHSRPHANQEEKDDGPTYED</sequence>
<comment type="function">
    <text evidence="16">Second step of mRNA capping. Transfer of the GMP moiety of GTP to the 5'-end of RNA via an enzyme-GMP covalent reaction intermediate.</text>
</comment>
<dbReference type="EC" id="2.7.7.50" evidence="3 16"/>
<dbReference type="SUPFAM" id="SSF50249">
    <property type="entry name" value="Nucleic acid-binding proteins"/>
    <property type="match status" value="1"/>
</dbReference>
<feature type="domain" description="mRNA capping enzyme adenylation" evidence="19">
    <location>
        <begin position="41"/>
        <end position="242"/>
    </location>
</feature>
<evidence type="ECO:0000256" key="18">
    <source>
        <dbReference type="SAM" id="MobiDB-lite"/>
    </source>
</evidence>
<keyword evidence="11 16" id="KW-0539">Nucleus</keyword>
<evidence type="ECO:0000256" key="14">
    <source>
        <dbReference type="ARBA" id="ARBA00044624"/>
    </source>
</evidence>
<comment type="catalytic activity">
    <reaction evidence="14">
        <text>a 5'-end diphospho-ribonucleoside in mRNA + GTP + H(+) = a 5'-end (5'-triphosphoguanosine)-ribonucleoside in mRNA + diphosphate</text>
        <dbReference type="Rhea" id="RHEA:67012"/>
        <dbReference type="Rhea" id="RHEA-COMP:17165"/>
        <dbReference type="Rhea" id="RHEA-COMP:17166"/>
        <dbReference type="ChEBI" id="CHEBI:15378"/>
        <dbReference type="ChEBI" id="CHEBI:33019"/>
        <dbReference type="ChEBI" id="CHEBI:37565"/>
        <dbReference type="ChEBI" id="CHEBI:167616"/>
        <dbReference type="ChEBI" id="CHEBI:167617"/>
        <dbReference type="EC" id="2.7.7.50"/>
    </reaction>
    <physiologicalReaction direction="left-to-right" evidence="14">
        <dbReference type="Rhea" id="RHEA:67013"/>
    </physiologicalReaction>
</comment>
<keyword evidence="22" id="KW-1185">Reference proteome</keyword>
<protein>
    <recommendedName>
        <fullName evidence="4 16">mRNA-capping enzyme subunit alpha</fullName>
        <ecNumber evidence="3 16">2.7.7.50</ecNumber>
    </recommendedName>
    <alternativeName>
        <fullName evidence="12 16">GTP--RNA guanylyltransferase</fullName>
    </alternativeName>
    <alternativeName>
        <fullName evidence="13 16">mRNA guanylyltransferase</fullName>
    </alternativeName>
</protein>
<feature type="compositionally biased region" description="Acidic residues" evidence="18">
    <location>
        <begin position="415"/>
        <end position="424"/>
    </location>
</feature>
<evidence type="ECO:0000256" key="17">
    <source>
        <dbReference type="PIRSR" id="PIRSR036959-1"/>
    </source>
</evidence>
<dbReference type="GO" id="GO:0006370">
    <property type="term" value="P:7-methylguanosine mRNA capping"/>
    <property type="evidence" value="ECO:0007669"/>
    <property type="project" value="UniProtKB-KW"/>
</dbReference>
<keyword evidence="5 16" id="KW-0507">mRNA processing</keyword>
<evidence type="ECO:0000256" key="10">
    <source>
        <dbReference type="ARBA" id="ARBA00023134"/>
    </source>
</evidence>
<evidence type="ECO:0000256" key="6">
    <source>
        <dbReference type="ARBA" id="ARBA00022679"/>
    </source>
</evidence>
<evidence type="ECO:0000259" key="20">
    <source>
        <dbReference type="Pfam" id="PF03919"/>
    </source>
</evidence>
<dbReference type="SUPFAM" id="SSF56091">
    <property type="entry name" value="DNA ligase/mRNA capping enzyme, catalytic domain"/>
    <property type="match status" value="1"/>
</dbReference>
<keyword evidence="6 16" id="KW-0808">Transferase</keyword>
<dbReference type="InterPro" id="IPR051029">
    <property type="entry name" value="mRNA_Capping_Enz/RNA_Phosphat"/>
</dbReference>
<evidence type="ECO:0000313" key="22">
    <source>
        <dbReference type="Proteomes" id="UP001303373"/>
    </source>
</evidence>
<dbReference type="GO" id="GO:0005524">
    <property type="term" value="F:ATP binding"/>
    <property type="evidence" value="ECO:0007669"/>
    <property type="project" value="InterPro"/>
</dbReference>